<feature type="compositionally biased region" description="Basic and acidic residues" evidence="1">
    <location>
        <begin position="27"/>
        <end position="36"/>
    </location>
</feature>
<dbReference type="PATRIC" id="fig|408015.6.peg.4976"/>
<dbReference type="KEGG" id="sxi:SXIM_49140"/>
<evidence type="ECO:0000256" key="1">
    <source>
        <dbReference type="SAM" id="MobiDB-lite"/>
    </source>
</evidence>
<keyword evidence="3" id="KW-1185">Reference proteome</keyword>
<evidence type="ECO:0000313" key="3">
    <source>
        <dbReference type="Proteomes" id="UP000034034"/>
    </source>
</evidence>
<name>A0A0F7G007_9ACTN</name>
<accession>A0A0F7G007</accession>
<dbReference type="HOGENOM" id="CLU_3240505_0_0_11"/>
<feature type="region of interest" description="Disordered" evidence="1">
    <location>
        <begin position="1"/>
        <end position="43"/>
    </location>
</feature>
<protein>
    <submittedName>
        <fullName evidence="2">Uncharacterized protein</fullName>
    </submittedName>
</protein>
<gene>
    <name evidence="2" type="ORF">SXIM_49140</name>
</gene>
<dbReference type="Proteomes" id="UP000034034">
    <property type="component" value="Chromosome"/>
</dbReference>
<evidence type="ECO:0000313" key="2">
    <source>
        <dbReference type="EMBL" id="AKG46298.1"/>
    </source>
</evidence>
<dbReference type="AlphaFoldDB" id="A0A0F7G007"/>
<reference evidence="2" key="1">
    <citation type="submission" date="2019-08" db="EMBL/GenBank/DDBJ databases">
        <title>Complete genome sequence of a mangrove-derived Streptomyces xiamenensis.</title>
        <authorList>
            <person name="Xu J."/>
        </authorList>
    </citation>
    <scope>NUCLEOTIDE SEQUENCE</scope>
    <source>
        <strain evidence="2">318</strain>
    </source>
</reference>
<proteinExistence type="predicted"/>
<organism evidence="2 3">
    <name type="scientific">Streptomyces xiamenensis</name>
    <dbReference type="NCBI Taxonomy" id="408015"/>
    <lineage>
        <taxon>Bacteria</taxon>
        <taxon>Bacillati</taxon>
        <taxon>Actinomycetota</taxon>
        <taxon>Actinomycetes</taxon>
        <taxon>Kitasatosporales</taxon>
        <taxon>Streptomycetaceae</taxon>
        <taxon>Streptomyces</taxon>
    </lineage>
</organism>
<dbReference type="EMBL" id="CP009922">
    <property type="protein sequence ID" value="AKG46298.1"/>
    <property type="molecule type" value="Genomic_DNA"/>
</dbReference>
<sequence length="43" mass="4554">MRGTEPAGRPTRDADPPSRVTGNRARMRADSGRSSDSRALLAG</sequence>